<dbReference type="EMBL" id="OU466863">
    <property type="protein sequence ID" value="CAH2077690.1"/>
    <property type="molecule type" value="Genomic_DNA"/>
</dbReference>
<dbReference type="PANTHER" id="PTHR33076">
    <property type="entry name" value="NON-SPECIFIC LIPID-TRANSFER PROTEIN 2-RELATED"/>
    <property type="match status" value="1"/>
</dbReference>
<organism evidence="4 5">
    <name type="scientific">Thlaspi arvense</name>
    <name type="common">Field penny-cress</name>
    <dbReference type="NCBI Taxonomy" id="13288"/>
    <lineage>
        <taxon>Eukaryota</taxon>
        <taxon>Viridiplantae</taxon>
        <taxon>Streptophyta</taxon>
        <taxon>Embryophyta</taxon>
        <taxon>Tracheophyta</taxon>
        <taxon>Spermatophyta</taxon>
        <taxon>Magnoliopsida</taxon>
        <taxon>eudicotyledons</taxon>
        <taxon>Gunneridae</taxon>
        <taxon>Pentapetalae</taxon>
        <taxon>rosids</taxon>
        <taxon>malvids</taxon>
        <taxon>Brassicales</taxon>
        <taxon>Brassicaceae</taxon>
        <taxon>Thlaspideae</taxon>
        <taxon>Thlaspi</taxon>
    </lineage>
</organism>
<evidence type="ECO:0000256" key="1">
    <source>
        <dbReference type="ARBA" id="ARBA00009748"/>
    </source>
</evidence>
<accession>A0AAU9T3D5</accession>
<proteinExistence type="inferred from homology"/>
<keyword evidence="2" id="KW-0732">Signal</keyword>
<dbReference type="Proteomes" id="UP000836841">
    <property type="component" value="Chromosome 7"/>
</dbReference>
<dbReference type="InterPro" id="IPR000528">
    <property type="entry name" value="Plant_nsLTP"/>
</dbReference>
<dbReference type="Gene3D" id="1.10.110.10">
    <property type="entry name" value="Plant lipid-transfer and hydrophobic proteins"/>
    <property type="match status" value="1"/>
</dbReference>
<evidence type="ECO:0000313" key="5">
    <source>
        <dbReference type="Proteomes" id="UP000836841"/>
    </source>
</evidence>
<dbReference type="GO" id="GO:0006869">
    <property type="term" value="P:lipid transport"/>
    <property type="evidence" value="ECO:0007669"/>
    <property type="project" value="InterPro"/>
</dbReference>
<evidence type="ECO:0000256" key="2">
    <source>
        <dbReference type="SAM" id="SignalP"/>
    </source>
</evidence>
<gene>
    <name evidence="4" type="ORF">TAV2_LOCUS24649</name>
</gene>
<comment type="similarity">
    <text evidence="1">Belongs to the plant LTP family.</text>
</comment>
<dbReference type="SUPFAM" id="SSF47699">
    <property type="entry name" value="Bifunctional inhibitor/lipid-transfer protein/seed storage 2S albumin"/>
    <property type="match status" value="1"/>
</dbReference>
<dbReference type="AlphaFoldDB" id="A0AAU9T3D5"/>
<dbReference type="Pfam" id="PF00234">
    <property type="entry name" value="Tryp_alpha_amyl"/>
    <property type="match status" value="1"/>
</dbReference>
<protein>
    <recommendedName>
        <fullName evidence="3">Bifunctional inhibitor/plant lipid transfer protein/seed storage helical domain-containing protein</fullName>
    </recommendedName>
</protein>
<feature type="domain" description="Bifunctional inhibitor/plant lipid transfer protein/seed storage helical" evidence="3">
    <location>
        <begin position="27"/>
        <end position="124"/>
    </location>
</feature>
<dbReference type="GO" id="GO:0008289">
    <property type="term" value="F:lipid binding"/>
    <property type="evidence" value="ECO:0007669"/>
    <property type="project" value="InterPro"/>
</dbReference>
<feature type="signal peptide" evidence="2">
    <location>
        <begin position="1"/>
        <end position="19"/>
    </location>
</feature>
<dbReference type="InterPro" id="IPR036312">
    <property type="entry name" value="Bifun_inhib/LTP/seed_sf"/>
</dbReference>
<keyword evidence="5" id="KW-1185">Reference proteome</keyword>
<evidence type="ECO:0000313" key="4">
    <source>
        <dbReference type="EMBL" id="CAH2077690.1"/>
    </source>
</evidence>
<reference evidence="4 5" key="1">
    <citation type="submission" date="2022-03" db="EMBL/GenBank/DDBJ databases">
        <authorList>
            <person name="Nunn A."/>
            <person name="Chopra R."/>
            <person name="Nunn A."/>
            <person name="Contreras Garrido A."/>
        </authorList>
    </citation>
    <scope>NUCLEOTIDE SEQUENCE [LARGE SCALE GENOMIC DNA]</scope>
</reference>
<sequence length="148" mass="16446">MHRAIMLVTFLALVKTTVSDRYPIELCSDVFNSFMPCMGFVEGIFQQPSPQCCRGVTHLNNIVKFTSPGSRKNRQGSGEIERVCECIEIMGRADHLPFLSPAISNLPLLCSLSLSFPISVGMDCSQLFPFSSPILFRNTKDPDAEKLN</sequence>
<name>A0AAU9T3D5_THLAR</name>
<feature type="chain" id="PRO_5043505038" description="Bifunctional inhibitor/plant lipid transfer protein/seed storage helical domain-containing protein" evidence="2">
    <location>
        <begin position="20"/>
        <end position="148"/>
    </location>
</feature>
<evidence type="ECO:0000259" key="3">
    <source>
        <dbReference type="Pfam" id="PF00234"/>
    </source>
</evidence>
<dbReference type="PROSITE" id="PS00597">
    <property type="entry name" value="PLANT_LTP"/>
    <property type="match status" value="1"/>
</dbReference>
<dbReference type="InterPro" id="IPR016140">
    <property type="entry name" value="Bifunc_inhib/LTP/seed_store"/>
</dbReference>